<dbReference type="Proteomes" id="UP000239757">
    <property type="component" value="Unassembled WGS sequence"/>
</dbReference>
<proteinExistence type="predicted"/>
<evidence type="ECO:0000313" key="1">
    <source>
        <dbReference type="EMBL" id="PPS11041.1"/>
    </source>
</evidence>
<protein>
    <submittedName>
        <fullName evidence="1">Uncharacterized protein</fullName>
    </submittedName>
</protein>
<name>A0A2P5Y672_GOSBA</name>
<dbReference type="AlphaFoldDB" id="A0A2P5Y672"/>
<sequence length="70" mass="8049">MTDCFTPFFLLSIRLRIIKEHNLFSSPNALEHGDDELQDYDLPPPLRPIPIHLASHSTFVPLHLVTLDSR</sequence>
<organism evidence="1 2">
    <name type="scientific">Gossypium barbadense</name>
    <name type="common">Sea Island cotton</name>
    <name type="synonym">Hibiscus barbadensis</name>
    <dbReference type="NCBI Taxonomy" id="3634"/>
    <lineage>
        <taxon>Eukaryota</taxon>
        <taxon>Viridiplantae</taxon>
        <taxon>Streptophyta</taxon>
        <taxon>Embryophyta</taxon>
        <taxon>Tracheophyta</taxon>
        <taxon>Spermatophyta</taxon>
        <taxon>Magnoliopsida</taxon>
        <taxon>eudicotyledons</taxon>
        <taxon>Gunneridae</taxon>
        <taxon>Pentapetalae</taxon>
        <taxon>rosids</taxon>
        <taxon>malvids</taxon>
        <taxon>Malvales</taxon>
        <taxon>Malvaceae</taxon>
        <taxon>Malvoideae</taxon>
        <taxon>Gossypium</taxon>
    </lineage>
</organism>
<gene>
    <name evidence="1" type="ORF">GOBAR_AA09600</name>
</gene>
<evidence type="ECO:0000313" key="2">
    <source>
        <dbReference type="Proteomes" id="UP000239757"/>
    </source>
</evidence>
<dbReference type="EMBL" id="KZ663647">
    <property type="protein sequence ID" value="PPS11041.1"/>
    <property type="molecule type" value="Genomic_DNA"/>
</dbReference>
<accession>A0A2P5Y672</accession>
<reference evidence="1 2" key="1">
    <citation type="submission" date="2015-01" db="EMBL/GenBank/DDBJ databases">
        <title>Genome of allotetraploid Gossypium barbadense reveals genomic plasticity and fiber elongation in cotton evolution.</title>
        <authorList>
            <person name="Chen X."/>
            <person name="Liu X."/>
            <person name="Zhao B."/>
            <person name="Zheng H."/>
            <person name="Hu Y."/>
            <person name="Lu G."/>
            <person name="Yang C."/>
            <person name="Chen J."/>
            <person name="Shan C."/>
            <person name="Zhang L."/>
            <person name="Zhou Y."/>
            <person name="Wang L."/>
            <person name="Guo W."/>
            <person name="Bai Y."/>
            <person name="Ruan J."/>
            <person name="Shangguan X."/>
            <person name="Mao Y."/>
            <person name="Jiang J."/>
            <person name="Zhu Y."/>
            <person name="Lei J."/>
            <person name="Kang H."/>
            <person name="Chen S."/>
            <person name="He X."/>
            <person name="Wang R."/>
            <person name="Wang Y."/>
            <person name="Chen J."/>
            <person name="Wang L."/>
            <person name="Yu S."/>
            <person name="Wang B."/>
            <person name="Wei J."/>
            <person name="Song S."/>
            <person name="Lu X."/>
            <person name="Gao Z."/>
            <person name="Gu W."/>
            <person name="Deng X."/>
            <person name="Ma D."/>
            <person name="Wang S."/>
            <person name="Liang W."/>
            <person name="Fang L."/>
            <person name="Cai C."/>
            <person name="Zhu X."/>
            <person name="Zhou B."/>
            <person name="Zhang Y."/>
            <person name="Chen Z."/>
            <person name="Xu S."/>
            <person name="Zhu R."/>
            <person name="Wang S."/>
            <person name="Zhang T."/>
            <person name="Zhao G."/>
        </authorList>
    </citation>
    <scope>NUCLEOTIDE SEQUENCE [LARGE SCALE GENOMIC DNA]</scope>
    <source>
        <strain evidence="2">cv. Xinhai21</strain>
        <tissue evidence="1">Leaf</tissue>
    </source>
</reference>